<protein>
    <submittedName>
        <fullName evidence="4">Diamine N-acetyltransferase</fullName>
    </submittedName>
</protein>
<organism evidence="4 5">
    <name type="scientific">Mesobacillus boroniphilus JCM 21738</name>
    <dbReference type="NCBI Taxonomy" id="1294265"/>
    <lineage>
        <taxon>Bacteria</taxon>
        <taxon>Bacillati</taxon>
        <taxon>Bacillota</taxon>
        <taxon>Bacilli</taxon>
        <taxon>Bacillales</taxon>
        <taxon>Bacillaceae</taxon>
        <taxon>Mesobacillus</taxon>
    </lineage>
</organism>
<comment type="caution">
    <text evidence="4">The sequence shown here is derived from an EMBL/GenBank/DDBJ whole genome shotgun (WGS) entry which is preliminary data.</text>
</comment>
<dbReference type="SUPFAM" id="SSF55729">
    <property type="entry name" value="Acyl-CoA N-acyltransferases (Nat)"/>
    <property type="match status" value="1"/>
</dbReference>
<keyword evidence="5" id="KW-1185">Reference proteome</keyword>
<gene>
    <name evidence="4" type="ORF">JCM21738_2158</name>
</gene>
<evidence type="ECO:0000259" key="3">
    <source>
        <dbReference type="PROSITE" id="PS51186"/>
    </source>
</evidence>
<name>W4RP33_9BACI</name>
<dbReference type="CDD" id="cd04301">
    <property type="entry name" value="NAT_SF"/>
    <property type="match status" value="1"/>
</dbReference>
<dbReference type="EMBL" id="BAUW01000021">
    <property type="protein sequence ID" value="GAE45364.1"/>
    <property type="molecule type" value="Genomic_DNA"/>
</dbReference>
<dbReference type="InterPro" id="IPR027455">
    <property type="entry name" value="Sper_AcTfrase_N"/>
</dbReference>
<evidence type="ECO:0000256" key="2">
    <source>
        <dbReference type="ARBA" id="ARBA00023315"/>
    </source>
</evidence>
<dbReference type="InterPro" id="IPR016181">
    <property type="entry name" value="Acyl_CoA_acyltransferase"/>
</dbReference>
<proteinExistence type="predicted"/>
<accession>W4RP33</accession>
<dbReference type="GO" id="GO:0016747">
    <property type="term" value="F:acyltransferase activity, transferring groups other than amino-acyl groups"/>
    <property type="evidence" value="ECO:0007669"/>
    <property type="project" value="InterPro"/>
</dbReference>
<dbReference type="PANTHER" id="PTHR43420:SF47">
    <property type="entry name" value="N-ACETYLTRANSFERASE DOMAIN-CONTAINING PROTEIN"/>
    <property type="match status" value="1"/>
</dbReference>
<keyword evidence="1 4" id="KW-0808">Transferase</keyword>
<dbReference type="eggNOG" id="COG1670">
    <property type="taxonomic scope" value="Bacteria"/>
</dbReference>
<dbReference type="Gene3D" id="3.40.630.30">
    <property type="match status" value="1"/>
</dbReference>
<dbReference type="AlphaFoldDB" id="W4RP33"/>
<evidence type="ECO:0000256" key="1">
    <source>
        <dbReference type="ARBA" id="ARBA00022679"/>
    </source>
</evidence>
<feature type="domain" description="N-acetyltransferase" evidence="3">
    <location>
        <begin position="5"/>
        <end position="149"/>
    </location>
</feature>
<dbReference type="InterPro" id="IPR000182">
    <property type="entry name" value="GNAT_dom"/>
</dbReference>
<dbReference type="PROSITE" id="PS51186">
    <property type="entry name" value="GNAT"/>
    <property type="match status" value="1"/>
</dbReference>
<evidence type="ECO:0000313" key="5">
    <source>
        <dbReference type="Proteomes" id="UP000018949"/>
    </source>
</evidence>
<reference evidence="4 5" key="1">
    <citation type="submission" date="2013-12" db="EMBL/GenBank/DDBJ databases">
        <title>NBRP : Genome information of microbial organism related human and environment.</title>
        <authorList>
            <person name="Hattori M."/>
            <person name="Oshima K."/>
            <person name="Inaba H."/>
            <person name="Suda W."/>
            <person name="Sakamoto M."/>
            <person name="Iino T."/>
            <person name="Kitahara M."/>
            <person name="Oshida Y."/>
            <person name="Iida T."/>
            <person name="Kudo T."/>
            <person name="Itoh T."/>
            <person name="Ahmed I."/>
            <person name="Ohkuma M."/>
        </authorList>
    </citation>
    <scope>NUCLEOTIDE SEQUENCE [LARGE SCALE GENOMIC DNA]</scope>
    <source>
        <strain evidence="4 5">JCM 21738</strain>
    </source>
</reference>
<dbReference type="Proteomes" id="UP000018949">
    <property type="component" value="Unassembled WGS sequence"/>
</dbReference>
<keyword evidence="2" id="KW-0012">Acyltransferase</keyword>
<sequence length="149" mass="17599">MMKEVYFRDIDHTNECTVKNIKLKPGQERFIETVDECLKEAAIYHEWHPVAIYYDEKIIGFAMYGSFGPNRDTWIDRIIIDERYQGKGFGKKVMIKLIDKVSKEYGVKVIYLSIIEENTIAHRLYKGLGFEYTKEKDPNGELIFKYTIL</sequence>
<dbReference type="Pfam" id="PF00583">
    <property type="entry name" value="Acetyltransf_1"/>
    <property type="match status" value="1"/>
</dbReference>
<dbReference type="PANTHER" id="PTHR43420">
    <property type="entry name" value="ACETYLTRANSFERASE"/>
    <property type="match status" value="1"/>
</dbReference>
<dbReference type="Gene3D" id="1.10.287.900">
    <property type="entry name" value="The crystal structure of the spermine/spermidine acetyltransferase from enterococcus faecali"/>
    <property type="match status" value="1"/>
</dbReference>
<dbReference type="InterPro" id="IPR050680">
    <property type="entry name" value="YpeA/RimI_acetyltransf"/>
</dbReference>
<evidence type="ECO:0000313" key="4">
    <source>
        <dbReference type="EMBL" id="GAE45364.1"/>
    </source>
</evidence>